<dbReference type="Proteomes" id="UP000002774">
    <property type="component" value="Chromosome"/>
</dbReference>
<keyword evidence="2" id="KW-1185">Reference proteome</keyword>
<evidence type="ECO:0000313" key="1">
    <source>
        <dbReference type="EMBL" id="EHQ26627.1"/>
    </source>
</evidence>
<accession>H1XZI3</accession>
<dbReference type="STRING" id="714943.Mucpa_2512"/>
<evidence type="ECO:0000313" key="2">
    <source>
        <dbReference type="Proteomes" id="UP000002774"/>
    </source>
</evidence>
<organism evidence="1 2">
    <name type="scientific">Mucilaginibacter paludis DSM 18603</name>
    <dbReference type="NCBI Taxonomy" id="714943"/>
    <lineage>
        <taxon>Bacteria</taxon>
        <taxon>Pseudomonadati</taxon>
        <taxon>Bacteroidota</taxon>
        <taxon>Sphingobacteriia</taxon>
        <taxon>Sphingobacteriales</taxon>
        <taxon>Sphingobacteriaceae</taxon>
        <taxon>Mucilaginibacter</taxon>
    </lineage>
</organism>
<name>H1XZI3_9SPHI</name>
<dbReference type="AlphaFoldDB" id="H1XZI3"/>
<dbReference type="RefSeq" id="WP_008506745.1">
    <property type="nucleotide sequence ID" value="NZ_CM001403.1"/>
</dbReference>
<dbReference type="OrthoDB" id="8807075at2"/>
<evidence type="ECO:0008006" key="3">
    <source>
        <dbReference type="Google" id="ProtNLM"/>
    </source>
</evidence>
<dbReference type="eggNOG" id="ENOG5032EQY">
    <property type="taxonomic scope" value="Bacteria"/>
</dbReference>
<reference evidence="1" key="1">
    <citation type="submission" date="2011-09" db="EMBL/GenBank/DDBJ databases">
        <title>The permanent draft genome of Mucilaginibacter paludis DSM 18603.</title>
        <authorList>
            <consortium name="US DOE Joint Genome Institute (JGI-PGF)"/>
            <person name="Lucas S."/>
            <person name="Han J."/>
            <person name="Lapidus A."/>
            <person name="Bruce D."/>
            <person name="Goodwin L."/>
            <person name="Pitluck S."/>
            <person name="Peters L."/>
            <person name="Kyrpides N."/>
            <person name="Mavromatis K."/>
            <person name="Ivanova N."/>
            <person name="Mikhailova N."/>
            <person name="Held B."/>
            <person name="Detter J.C."/>
            <person name="Tapia R."/>
            <person name="Han C."/>
            <person name="Land M."/>
            <person name="Hauser L."/>
            <person name="Markowitz V."/>
            <person name="Cheng J.-F."/>
            <person name="Hugenholtz P."/>
            <person name="Woyke T."/>
            <person name="Wu D."/>
            <person name="Tindall B."/>
            <person name="Brambilla E."/>
            <person name="Klenk H.-P."/>
            <person name="Eisen J.A."/>
        </authorList>
    </citation>
    <scope>NUCLEOTIDE SEQUENCE [LARGE SCALE GENOMIC DNA]</scope>
    <source>
        <strain evidence="1">DSM 18603</strain>
    </source>
</reference>
<gene>
    <name evidence="1" type="ORF">Mucpa_2512</name>
</gene>
<protein>
    <recommendedName>
        <fullName evidence="3">Glycosyl transferase family 2</fullName>
    </recommendedName>
</protein>
<proteinExistence type="predicted"/>
<dbReference type="EMBL" id="CM001403">
    <property type="protein sequence ID" value="EHQ26627.1"/>
    <property type="molecule type" value="Genomic_DNA"/>
</dbReference>
<dbReference type="HOGENOM" id="CLU_1000464_0_0_10"/>
<sequence>MKNVALIVHTCDRYQLLYPGFAYFFEKNWPYQDVAISYYFLTEEIDYPSDIFTNIKTGKGEWSDRLLKGLKQIPEDYVIYLQEDMWLNKPVDADTVLKAIEFALSKQANLLKLSSNSVNQTTPEGAYINGLSVGILDNAKSEYLMSHQVSMWKKSFLMEQLKYKEHPWRNERKGTKRLKKLNPVIYHLDLFSENEEQPVNANTVTSMISAYYTVSKNAQLRPYAHPFISEMKLADDAAIREYALKLDHHLKNGLTHDGQGKPRKEDFFKKLKNYLSGR</sequence>